<name>A0A8J8N9P3_HALGN</name>
<keyword evidence="3" id="KW-1185">Reference proteome</keyword>
<evidence type="ECO:0000313" key="2">
    <source>
        <dbReference type="EMBL" id="TNV70932.1"/>
    </source>
</evidence>
<organism evidence="2 3">
    <name type="scientific">Halteria grandinella</name>
    <dbReference type="NCBI Taxonomy" id="5974"/>
    <lineage>
        <taxon>Eukaryota</taxon>
        <taxon>Sar</taxon>
        <taxon>Alveolata</taxon>
        <taxon>Ciliophora</taxon>
        <taxon>Intramacronucleata</taxon>
        <taxon>Spirotrichea</taxon>
        <taxon>Stichotrichia</taxon>
        <taxon>Sporadotrichida</taxon>
        <taxon>Halteriidae</taxon>
        <taxon>Halteria</taxon>
    </lineage>
</organism>
<feature type="region of interest" description="Disordered" evidence="1">
    <location>
        <begin position="152"/>
        <end position="172"/>
    </location>
</feature>
<evidence type="ECO:0000313" key="3">
    <source>
        <dbReference type="Proteomes" id="UP000785679"/>
    </source>
</evidence>
<comment type="caution">
    <text evidence="2">The sequence shown here is derived from an EMBL/GenBank/DDBJ whole genome shotgun (WGS) entry which is preliminary data.</text>
</comment>
<dbReference type="Proteomes" id="UP000785679">
    <property type="component" value="Unassembled WGS sequence"/>
</dbReference>
<dbReference type="AlphaFoldDB" id="A0A8J8N9P3"/>
<accession>A0A8J8N9P3</accession>
<dbReference type="EMBL" id="RRYP01031585">
    <property type="protein sequence ID" value="TNV70932.1"/>
    <property type="molecule type" value="Genomic_DNA"/>
</dbReference>
<protein>
    <submittedName>
        <fullName evidence="2">Uncharacterized protein</fullName>
    </submittedName>
</protein>
<gene>
    <name evidence="2" type="ORF">FGO68_gene612</name>
</gene>
<reference evidence="2" key="1">
    <citation type="submission" date="2019-06" db="EMBL/GenBank/DDBJ databases">
        <authorList>
            <person name="Zheng W."/>
        </authorList>
    </citation>
    <scope>NUCLEOTIDE SEQUENCE</scope>
    <source>
        <strain evidence="2">QDHG01</strain>
    </source>
</reference>
<evidence type="ECO:0000256" key="1">
    <source>
        <dbReference type="SAM" id="MobiDB-lite"/>
    </source>
</evidence>
<proteinExistence type="predicted"/>
<sequence>MPRMSPYWPAWILCRGKNPGKPPFWARVQKKRAVVRPQREPTACAYSPPCDSWTRLSQTQRRSCWDCLDWAKVGSRETQRSCILTFQQLLYNQLMRELQLLYYTLNAPLKQIPPNPASFIPTDQIFSLEKHTCTLAIPLIGACGLFDHLHSDENKGQNEKEEGEEGEQDERT</sequence>
<feature type="compositionally biased region" description="Acidic residues" evidence="1">
    <location>
        <begin position="161"/>
        <end position="172"/>
    </location>
</feature>